<dbReference type="Proteomes" id="UP001148629">
    <property type="component" value="Unassembled WGS sequence"/>
</dbReference>
<comment type="caution">
    <text evidence="1">The sequence shown here is derived from an EMBL/GenBank/DDBJ whole genome shotgun (WGS) entry which is preliminary data.</text>
</comment>
<gene>
    <name evidence="1" type="ORF">NM208_g9015</name>
</gene>
<organism evidence="1 2">
    <name type="scientific">Fusarium decemcellulare</name>
    <dbReference type="NCBI Taxonomy" id="57161"/>
    <lineage>
        <taxon>Eukaryota</taxon>
        <taxon>Fungi</taxon>
        <taxon>Dikarya</taxon>
        <taxon>Ascomycota</taxon>
        <taxon>Pezizomycotina</taxon>
        <taxon>Sordariomycetes</taxon>
        <taxon>Hypocreomycetidae</taxon>
        <taxon>Hypocreales</taxon>
        <taxon>Nectriaceae</taxon>
        <taxon>Fusarium</taxon>
        <taxon>Fusarium decemcellulare species complex</taxon>
    </lineage>
</organism>
<sequence length="1158" mass="131502">MDMITSLVDEVERPATTPKNTGLSQPCCRAGNKALGKKAKVDGKNLRRLVVGREVEIETHVTYVIACTLLQCARRNGRRQRYECESSRKIRFYVNMEFIQAVIDAQWKMLENTVVNDEATISMLDRLNKHFHEQYTITEDMRYLDEAVKVRREALASIHPEDHLNRALQSHLLSNELGDRFADTEDLNDIKEAIELGVQALELTPEEQYSRRSMFLRRLEFLFEEKYEQTEDLADFDEIIRYLRLELDLINPGNSTQMAIRLTALGSWLDKRSDITGQLSDLNECVQIMRQVLELKPGNESALKNLIHTLYDRYRRNGEILDLEECIRLHRQTTDSSSTDENRAEWMITLAKYLCILHERTEEEAHLEKAFVVATEVLGLVPENRWKPMWLHCLGRLFGCQYLKTEALADLDEAIRLERLALKLTPTGDDRGGILTNLGNRLGDKYMRTEAVADITEAIDCARESLRLEPENPERLYNIAIKLGDRFQRTGEVEDVDEAIKFEKQALERIPLDHPERGDYLNILGNQLADRFDHKRDLADLEESIRTAQEALGLMSEDHPHRASRLNGLARCSLELYKAKGNKLDLERSITQSQLALHHEKSAPEDRVAAGQAILSNCSDSQQLYDAAKIAVSLIPRLVSWSHENLDRQYILCQVVGLASDAAAAALQADQPPMVALQLLEQGRGIIGASLQDMRSDVQDLAREHPYLAERYRALQTELDRSAEHGKTTDAVRKQSQASINRRHAAAKEFTELVDEIRKLPGYEDFMLQHSEKEIYKASERGPIVVINVSRLRCDALLVLDNRVRALALSSISLEELEYRTTSRSLASPQTLEWLWDNIASPILDILGFTEPPPPSKWPHVWWIPTGPLVQLPLHAAGHHGQQCSKAVLDRVLSSYGSSIRNVIRGRRGSFQPSSSDQALLVGMEHTPGHDLLSFATEEVDLVSSIIRSMKLKTIVPGRTKKDITRYLPDCKIFHFAGHGFVHTEDPLQSCLLLEDWENNSLKVSDLLHMNIQQRAPFLAYLSACGTGQIKDETVFDESINLISACQIAGFRHVIGTLWNVHDDLSVQMAKMTYQELQDSDISDESICRGLHKATRELRRRWIEQHQSCQSAASPTATDCQDITDGSLVRSSRDASLIESEDHNLGLAYWAPYVHYGV</sequence>
<accession>A0ACC1S3R3</accession>
<evidence type="ECO:0000313" key="2">
    <source>
        <dbReference type="Proteomes" id="UP001148629"/>
    </source>
</evidence>
<evidence type="ECO:0000313" key="1">
    <source>
        <dbReference type="EMBL" id="KAJ3531136.1"/>
    </source>
</evidence>
<protein>
    <submittedName>
        <fullName evidence="1">Uncharacterized protein</fullName>
    </submittedName>
</protein>
<proteinExistence type="predicted"/>
<reference evidence="1" key="1">
    <citation type="submission" date="2022-08" db="EMBL/GenBank/DDBJ databases">
        <title>Genome Sequence of Fusarium decemcellulare.</title>
        <authorList>
            <person name="Buettner E."/>
        </authorList>
    </citation>
    <scope>NUCLEOTIDE SEQUENCE</scope>
    <source>
        <strain evidence="1">Babe19</strain>
    </source>
</reference>
<keyword evidence="2" id="KW-1185">Reference proteome</keyword>
<dbReference type="EMBL" id="JANRMS010001093">
    <property type="protein sequence ID" value="KAJ3531136.1"/>
    <property type="molecule type" value="Genomic_DNA"/>
</dbReference>
<name>A0ACC1S3R3_9HYPO</name>